<name>A0AC35TJH8_9BILA</name>
<dbReference type="WBParaSite" id="RSKR_0000128900.1">
    <property type="protein sequence ID" value="RSKR_0000128900.1"/>
    <property type="gene ID" value="RSKR_0000128900"/>
</dbReference>
<sequence length="703" mass="81153">MSDSLIDDDEIEEMPIEEEMSIKDRNALGENKYCGTVESGDELETATNIIFELNEASDEEDIDRAPLYSSSENEQEGEITGNGSLEVPPTPSLHSHRLSFIMEEKLHVFVKNVRKRTTDVREEVIKEISSDDEDAKSVAAEEEPPSLADLLGFIEPEDEVKHWGLVLFKESIDTQSNLYLCWLCILVFSFLYNLFVVPLRSSYPYQNEHNLKYWLFGDYVCDIVYLIDTLYIKPRLSFMENGMPVHDFRYTSVNYINSNAFLIDILSIIPTDLSYFLMSKPISLVRVNRFLKYPSYVKLFTILDTSFSSPYAVRIVKTFNYMFLLIHYNSCIYYKISAYEGFGQIAYRMKDKWYVNKWAYNNNQGNAYIRCFYFTAAVATSTGNNPVPTNVIEYIYMTCSWMMGVFVFALMLGQIRDIVSNARRNKENFRVNMDLALVVCKNLNLKPETQAKVKAWFTYAWEQQKTLDERRLLDKLPLKLQADLALSVHYNTLMKVSLFKNCERALLRELVLKFRAVIFLPGDLVCNKGDVGKEMYIINNGILEVCGGDCNEIVFTELAVGAVFGEISLMAIGGNNRRTATIRSKGYSTLFVLSKEDLNDAIKDYPEAHRLLKKKARKMLKKDQKAKSKNIKENKRRLEEKCKITTEIKTPKMFSTIANAVRPGSSISRRMYEVLENDKFEKKHRHWSTIQSDTDMELSIVHD</sequence>
<evidence type="ECO:0000313" key="1">
    <source>
        <dbReference type="Proteomes" id="UP000095286"/>
    </source>
</evidence>
<dbReference type="Proteomes" id="UP000095286">
    <property type="component" value="Unplaced"/>
</dbReference>
<protein>
    <submittedName>
        <fullName evidence="2">Cyclic nucleotide-binding domain-containing protein</fullName>
    </submittedName>
</protein>
<evidence type="ECO:0000313" key="2">
    <source>
        <dbReference type="WBParaSite" id="RSKR_0000128900.1"/>
    </source>
</evidence>
<organism evidence="1 2">
    <name type="scientific">Rhabditophanes sp. KR3021</name>
    <dbReference type="NCBI Taxonomy" id="114890"/>
    <lineage>
        <taxon>Eukaryota</taxon>
        <taxon>Metazoa</taxon>
        <taxon>Ecdysozoa</taxon>
        <taxon>Nematoda</taxon>
        <taxon>Chromadorea</taxon>
        <taxon>Rhabditida</taxon>
        <taxon>Tylenchina</taxon>
        <taxon>Panagrolaimomorpha</taxon>
        <taxon>Strongyloidoidea</taxon>
        <taxon>Alloionematidae</taxon>
        <taxon>Rhabditophanes</taxon>
    </lineage>
</organism>
<accession>A0AC35TJH8</accession>
<proteinExistence type="predicted"/>
<reference evidence="2" key="1">
    <citation type="submission" date="2016-11" db="UniProtKB">
        <authorList>
            <consortium name="WormBaseParasite"/>
        </authorList>
    </citation>
    <scope>IDENTIFICATION</scope>
    <source>
        <strain evidence="2">KR3021</strain>
    </source>
</reference>